<feature type="domain" description="Histidine kinase/HSP90-like ATPase" evidence="2">
    <location>
        <begin position="14"/>
        <end position="133"/>
    </location>
</feature>
<dbReference type="RefSeq" id="WP_025862632.1">
    <property type="nucleotide sequence ID" value="NZ_BLAX01000001.1"/>
</dbReference>
<sequence length="136" mass="15267">MVSNIIKRQLQIDSRIEELKTCLRVCHDMRDSLSLDCDTYFSFQTSLLEAVQNAIIHGNKMDDSKKVTISLTVDDSVIEVLIEDEGNGFDPDCIANPTCGDNLIKENGRGIFFIKNLCDDFQVIGKGNIVKLVIRI</sequence>
<keyword evidence="4" id="KW-1185">Reference proteome</keyword>
<comment type="caution">
    <text evidence="3">The sequence shown here is derived from an EMBL/GenBank/DDBJ whole genome shotgun (WGS) entry which is preliminary data.</text>
</comment>
<evidence type="ECO:0000313" key="4">
    <source>
        <dbReference type="Proteomes" id="UP000391834"/>
    </source>
</evidence>
<dbReference type="Proteomes" id="UP000391834">
    <property type="component" value="Unassembled WGS sequence"/>
</dbReference>
<dbReference type="EMBL" id="BLAX01000001">
    <property type="protein sequence ID" value="GET32758.1"/>
    <property type="molecule type" value="Genomic_DNA"/>
</dbReference>
<dbReference type="CDD" id="cd16936">
    <property type="entry name" value="HATPase_RsbW-like"/>
    <property type="match status" value="1"/>
</dbReference>
<dbReference type="Gene3D" id="3.30.565.10">
    <property type="entry name" value="Histidine kinase-like ATPase, C-terminal domain"/>
    <property type="match status" value="1"/>
</dbReference>
<dbReference type="InterPro" id="IPR003594">
    <property type="entry name" value="HATPase_dom"/>
</dbReference>
<keyword evidence="1" id="KW-0418">Kinase</keyword>
<dbReference type="SUPFAM" id="SSF55874">
    <property type="entry name" value="ATPase domain of HSP90 chaperone/DNA topoisomerase II/histidine kinase"/>
    <property type="match status" value="1"/>
</dbReference>
<organism evidence="3 4">
    <name type="scientific">Prolixibacter bellariivorans</name>
    <dbReference type="NCBI Taxonomy" id="314319"/>
    <lineage>
        <taxon>Bacteria</taxon>
        <taxon>Pseudomonadati</taxon>
        <taxon>Bacteroidota</taxon>
        <taxon>Bacteroidia</taxon>
        <taxon>Marinilabiliales</taxon>
        <taxon>Prolixibacteraceae</taxon>
        <taxon>Prolixibacter</taxon>
    </lineage>
</organism>
<reference evidence="3 4" key="1">
    <citation type="submission" date="2019-10" db="EMBL/GenBank/DDBJ databases">
        <title>Prolixibacter strains distinguished by the presence of nitrate reductase genes were adept at nitrate-dependent anaerobic corrosion of metallic iron and carbon steel.</title>
        <authorList>
            <person name="Iino T."/>
            <person name="Shono N."/>
            <person name="Ito K."/>
            <person name="Nakamura R."/>
            <person name="Sueoka K."/>
            <person name="Harayama S."/>
            <person name="Ohkuma M."/>
        </authorList>
    </citation>
    <scope>NUCLEOTIDE SEQUENCE [LARGE SCALE GENOMIC DNA]</scope>
    <source>
        <strain evidence="3 4">JCM 13498</strain>
    </source>
</reference>
<dbReference type="InterPro" id="IPR050267">
    <property type="entry name" value="Anti-sigma-factor_SerPK"/>
</dbReference>
<protein>
    <recommendedName>
        <fullName evidence="2">Histidine kinase/HSP90-like ATPase domain-containing protein</fullName>
    </recommendedName>
</protein>
<keyword evidence="1" id="KW-0808">Transferase</keyword>
<evidence type="ECO:0000259" key="2">
    <source>
        <dbReference type="Pfam" id="PF13581"/>
    </source>
</evidence>
<dbReference type="PANTHER" id="PTHR35526:SF3">
    <property type="entry name" value="ANTI-SIGMA-F FACTOR RSBW"/>
    <property type="match status" value="1"/>
</dbReference>
<gene>
    <name evidence="3" type="ORF">PbJCM13498_16210</name>
</gene>
<dbReference type="PANTHER" id="PTHR35526">
    <property type="entry name" value="ANTI-SIGMA-F FACTOR RSBW-RELATED"/>
    <property type="match status" value="1"/>
</dbReference>
<name>A0A5M4AYJ6_9BACT</name>
<proteinExistence type="predicted"/>
<accession>A0A5M4AYJ6</accession>
<dbReference type="OrthoDB" id="1467655at2"/>
<evidence type="ECO:0000256" key="1">
    <source>
        <dbReference type="ARBA" id="ARBA00022527"/>
    </source>
</evidence>
<dbReference type="AlphaFoldDB" id="A0A5M4AYJ6"/>
<dbReference type="GO" id="GO:0004674">
    <property type="term" value="F:protein serine/threonine kinase activity"/>
    <property type="evidence" value="ECO:0007669"/>
    <property type="project" value="UniProtKB-KW"/>
</dbReference>
<dbReference type="InterPro" id="IPR036890">
    <property type="entry name" value="HATPase_C_sf"/>
</dbReference>
<evidence type="ECO:0000313" key="3">
    <source>
        <dbReference type="EMBL" id="GET32758.1"/>
    </source>
</evidence>
<dbReference type="Pfam" id="PF13581">
    <property type="entry name" value="HATPase_c_2"/>
    <property type="match status" value="1"/>
</dbReference>
<keyword evidence="1" id="KW-0723">Serine/threonine-protein kinase</keyword>